<keyword evidence="3" id="KW-1185">Reference proteome</keyword>
<comment type="caution">
    <text evidence="2">The sequence shown here is derived from an EMBL/GenBank/DDBJ whole genome shotgun (WGS) entry which is preliminary data.</text>
</comment>
<accession>A0A137RG97</accession>
<dbReference type="Gene3D" id="2.40.160.60">
    <property type="entry name" value="Outer membrane protein transport protein (OMPP1/FadL/TodX)"/>
    <property type="match status" value="1"/>
</dbReference>
<reference evidence="2 3" key="2">
    <citation type="journal article" date="2016" name="Int. J. Syst. Evol. Microbiol.">
        <title>Vitellibacter aquimaris sp. nov., a marine bacterium isolated from seawater.</title>
        <authorList>
            <person name="Thevarajoo S."/>
            <person name="Selvaratnam C."/>
            <person name="Goh K.M."/>
            <person name="Hong K.W."/>
            <person name="Chan X.Y."/>
            <person name="Chan K.G."/>
            <person name="Chong C.S."/>
        </authorList>
    </citation>
    <scope>NUCLEOTIDE SEQUENCE [LARGE SCALE GENOMIC DNA]</scope>
    <source>
        <strain evidence="2 3">D-24</strain>
    </source>
</reference>
<evidence type="ECO:0000313" key="3">
    <source>
        <dbReference type="Proteomes" id="UP000070138"/>
    </source>
</evidence>
<dbReference type="AlphaFoldDB" id="A0A137RG97"/>
<evidence type="ECO:0000313" key="2">
    <source>
        <dbReference type="EMBL" id="KXN98515.1"/>
    </source>
</evidence>
<dbReference type="STRING" id="1548749.LS48_10500"/>
<dbReference type="Pfam" id="PF18990">
    <property type="entry name" value="DUF5723"/>
    <property type="match status" value="1"/>
</dbReference>
<dbReference type="InterPro" id="IPR043781">
    <property type="entry name" value="DUF5723"/>
</dbReference>
<dbReference type="Proteomes" id="UP000070138">
    <property type="component" value="Unassembled WGS sequence"/>
</dbReference>
<gene>
    <name evidence="2" type="ORF">LS48_10500</name>
</gene>
<name>A0A137RG97_9FLAO</name>
<proteinExistence type="predicted"/>
<feature type="domain" description="DUF5723" evidence="1">
    <location>
        <begin position="38"/>
        <end position="444"/>
    </location>
</feature>
<organism evidence="2 3">
    <name type="scientific">Aequorivita aquimaris</name>
    <dbReference type="NCBI Taxonomy" id="1548749"/>
    <lineage>
        <taxon>Bacteria</taxon>
        <taxon>Pseudomonadati</taxon>
        <taxon>Bacteroidota</taxon>
        <taxon>Flavobacteriia</taxon>
        <taxon>Flavobacteriales</taxon>
        <taxon>Flavobacteriaceae</taxon>
        <taxon>Aequorivita</taxon>
    </lineage>
</organism>
<dbReference type="PATRIC" id="fig|1548749.3.peg.2210"/>
<reference evidence="3" key="1">
    <citation type="submission" date="2014-10" db="EMBL/GenBank/DDBJ databases">
        <title>Genome sequencing of Vitellibacter sp. D-24.</title>
        <authorList>
            <person name="Thevarajoo S."/>
            <person name="Selvaratnam C."/>
            <person name="Goh K.M."/>
            <person name="Chong C.S."/>
        </authorList>
    </citation>
    <scope>NUCLEOTIDE SEQUENCE [LARGE SCALE GENOMIC DNA]</scope>
    <source>
        <strain evidence="3">D-24</strain>
    </source>
</reference>
<dbReference type="OrthoDB" id="975426at2"/>
<sequence length="471" mass="52667">MRNLFTYIFSLVGLFAFSQNKQILYGFDDIPQSLMLNPGSEVTQKKHYGIPFLSQIHFNGGSSGVSAYDIFKDGNDNINDRITRQLFKMKHTDFFTATQQLELINFGWRAKNDIYFSGGIYQEFDFIVYFPKDLAVLAWEGNRDYLDYPFDLGEISTTGDFMTVYHFGLNKQISDKLTVGGRLKLYSSMFSYRSVNNTGSFVTRLGDNDSENIYEHIVQDADVSVQTSGYASLRDLDGASQVTSEILGRAFFGGNIGVGVDLGFTYDINEALTLSASALDVGAIFHSKDVESYRAHGTYTLDGINLIFPPLNEGDSTLPYYDDLEDEIEREIPIDTLHNSYTQFRPTKLNAGLSFGFGRFNSAGDCDCLNMGGGKLHKQNVGLQFYAMFRPKGAQMAGTLFYHRRITDYLSAKATYTVDSYSFSNVGLGVSTDIGKLNFYLAADNLIRYGNLAKAKSVSLQLGFNIIIDEE</sequence>
<protein>
    <recommendedName>
        <fullName evidence="1">DUF5723 domain-containing protein</fullName>
    </recommendedName>
</protein>
<dbReference type="EMBL" id="JRWG01000006">
    <property type="protein sequence ID" value="KXN98515.1"/>
    <property type="molecule type" value="Genomic_DNA"/>
</dbReference>
<dbReference type="RefSeq" id="WP_062622487.1">
    <property type="nucleotide sequence ID" value="NZ_JRWG01000006.1"/>
</dbReference>
<evidence type="ECO:0000259" key="1">
    <source>
        <dbReference type="Pfam" id="PF18990"/>
    </source>
</evidence>